<evidence type="ECO:0000313" key="5">
    <source>
        <dbReference type="Proteomes" id="UP000018861"/>
    </source>
</evidence>
<dbReference type="GO" id="GO:0003677">
    <property type="term" value="F:DNA binding"/>
    <property type="evidence" value="ECO:0007669"/>
    <property type="project" value="UniProtKB-KW"/>
</dbReference>
<dbReference type="Proteomes" id="UP000018861">
    <property type="component" value="Unassembled WGS sequence"/>
</dbReference>
<dbReference type="Gene3D" id="4.10.520.10">
    <property type="entry name" value="IHF-like DNA-binding proteins"/>
    <property type="match status" value="1"/>
</dbReference>
<dbReference type="SUPFAM" id="SSF47729">
    <property type="entry name" value="IHF-like DNA-binding proteins"/>
    <property type="match status" value="1"/>
</dbReference>
<feature type="region of interest" description="Disordered" evidence="2">
    <location>
        <begin position="131"/>
        <end position="167"/>
    </location>
</feature>
<proteinExistence type="predicted"/>
<sequence>MAFFKKVKQKINGKWYPRAVTVGKPVTTDQVADRLSQISTVSRADTFAVLKDLGSVLADYMAQGRTVKLEGVGTFYYTANASGKGADTAEEVSAKQITGVRVRFIPESTRTTGNKIATRSLVSNEVFWEEWGGTTSQPGGTQNNPGGGTPLPGGGPGGHGEAPDPGA</sequence>
<keyword evidence="1" id="KW-0238">DNA-binding</keyword>
<reference evidence="4 5" key="1">
    <citation type="journal article" date="2014" name="Genome Announc.">
        <title>Draft Genome Sequences of Three Strains of Bacteroides pyogenes Isolated from a Cat and Swine.</title>
        <authorList>
            <person name="Sakamoto M."/>
            <person name="Oshima K."/>
            <person name="Suda W."/>
            <person name="Kitamura K."/>
            <person name="Iida T."/>
            <person name="Hattori M."/>
            <person name="Ohkuma M."/>
        </authorList>
    </citation>
    <scope>NUCLEOTIDE SEQUENCE [LARGE SCALE GENOMIC DNA]</scope>
    <source>
        <strain evidence="4 5">JCM 6292</strain>
    </source>
</reference>
<evidence type="ECO:0000259" key="3">
    <source>
        <dbReference type="Pfam" id="PF18291"/>
    </source>
</evidence>
<dbReference type="NCBIfam" id="TIGR01201">
    <property type="entry name" value="HU_rel"/>
    <property type="match status" value="1"/>
</dbReference>
<evidence type="ECO:0000313" key="4">
    <source>
        <dbReference type="EMBL" id="GAE15180.1"/>
    </source>
</evidence>
<comment type="caution">
    <text evidence="4">The sequence shown here is derived from an EMBL/GenBank/DDBJ whole genome shotgun (WGS) entry which is preliminary data.</text>
</comment>
<dbReference type="InterPro" id="IPR041607">
    <property type="entry name" value="HU-HIG"/>
</dbReference>
<organism evidence="4 5">
    <name type="scientific">Bacteroides pyogenes JCM 6292</name>
    <dbReference type="NCBI Taxonomy" id="1235809"/>
    <lineage>
        <taxon>Bacteria</taxon>
        <taxon>Pseudomonadati</taxon>
        <taxon>Bacteroidota</taxon>
        <taxon>Bacteroidia</taxon>
        <taxon>Bacteroidales</taxon>
        <taxon>Bacteroidaceae</taxon>
        <taxon>Bacteroides</taxon>
    </lineage>
</organism>
<dbReference type="Pfam" id="PF18291">
    <property type="entry name" value="HU-HIG"/>
    <property type="match status" value="1"/>
</dbReference>
<gene>
    <name evidence="4" type="ORF">JCM6292_1421</name>
</gene>
<evidence type="ECO:0000256" key="1">
    <source>
        <dbReference type="ARBA" id="ARBA00023125"/>
    </source>
</evidence>
<feature type="compositionally biased region" description="Gly residues" evidence="2">
    <location>
        <begin position="145"/>
        <end position="160"/>
    </location>
</feature>
<dbReference type="EMBL" id="BAIQ01000012">
    <property type="protein sequence ID" value="GAE15180.1"/>
    <property type="molecule type" value="Genomic_DNA"/>
</dbReference>
<dbReference type="InterPro" id="IPR010992">
    <property type="entry name" value="IHF-like_DNA-bd_dom_sf"/>
</dbReference>
<dbReference type="InterPro" id="IPR005902">
    <property type="entry name" value="HU_DNA-bd_put"/>
</dbReference>
<protein>
    <submittedName>
        <fullName evidence="4">Ferric siderophore transport system</fullName>
    </submittedName>
</protein>
<accession>W4P629</accession>
<name>W4P629_9BACE</name>
<feature type="domain" description="HU" evidence="3">
    <location>
        <begin position="12"/>
        <end position="109"/>
    </location>
</feature>
<dbReference type="AlphaFoldDB" id="W4P629"/>
<evidence type="ECO:0000256" key="2">
    <source>
        <dbReference type="SAM" id="MobiDB-lite"/>
    </source>
</evidence>